<proteinExistence type="predicted"/>
<gene>
    <name evidence="1" type="ORF">DSO57_1022938</name>
</gene>
<name>A0ACC2UQ22_9FUNG</name>
<evidence type="ECO:0000313" key="2">
    <source>
        <dbReference type="Proteomes" id="UP001165960"/>
    </source>
</evidence>
<dbReference type="Proteomes" id="UP001165960">
    <property type="component" value="Unassembled WGS sequence"/>
</dbReference>
<accession>A0ACC2UQ22</accession>
<keyword evidence="2" id="KW-1185">Reference proteome</keyword>
<dbReference type="EMBL" id="QTSX02000117">
    <property type="protein sequence ID" value="KAJ9088457.1"/>
    <property type="molecule type" value="Genomic_DNA"/>
</dbReference>
<protein>
    <submittedName>
        <fullName evidence="1">Uncharacterized protein</fullName>
    </submittedName>
</protein>
<comment type="caution">
    <text evidence="1">The sequence shown here is derived from an EMBL/GenBank/DDBJ whole genome shotgun (WGS) entry which is preliminary data.</text>
</comment>
<sequence length="234" mass="26303">MYIGTTNMCSMGNWAAHVLVISEIQGFATKEYTPLHTDPLSHPWSQQLNLQSFWGKHMAIVALCPHIDLLFLESLQDKRIIIANTTDTITKETLRIVGVYISPQFEESKSQWEALNKINITNNTVVAGDFNAWTDKLCNTYPTRSKPHHKGATMLHYMTQKELIFTLDDKEDGPASLTRWVFDVGNTPVKGSKLDYILVAGALAHISSRLVVITSLVSNHMIVVVKIAKPERKN</sequence>
<evidence type="ECO:0000313" key="1">
    <source>
        <dbReference type="EMBL" id="KAJ9088457.1"/>
    </source>
</evidence>
<organism evidence="1 2">
    <name type="scientific">Entomophthora muscae</name>
    <dbReference type="NCBI Taxonomy" id="34485"/>
    <lineage>
        <taxon>Eukaryota</taxon>
        <taxon>Fungi</taxon>
        <taxon>Fungi incertae sedis</taxon>
        <taxon>Zoopagomycota</taxon>
        <taxon>Entomophthoromycotina</taxon>
        <taxon>Entomophthoromycetes</taxon>
        <taxon>Entomophthorales</taxon>
        <taxon>Entomophthoraceae</taxon>
        <taxon>Entomophthora</taxon>
    </lineage>
</organism>
<reference evidence="1" key="1">
    <citation type="submission" date="2022-04" db="EMBL/GenBank/DDBJ databases">
        <title>Genome of the entomopathogenic fungus Entomophthora muscae.</title>
        <authorList>
            <person name="Elya C."/>
            <person name="Lovett B.R."/>
            <person name="Lee E."/>
            <person name="Macias A.M."/>
            <person name="Hajek A.E."/>
            <person name="De Bivort B.L."/>
            <person name="Kasson M.T."/>
            <person name="De Fine Licht H.H."/>
            <person name="Stajich J.E."/>
        </authorList>
    </citation>
    <scope>NUCLEOTIDE SEQUENCE</scope>
    <source>
        <strain evidence="1">Berkeley</strain>
    </source>
</reference>